<gene>
    <name evidence="2" type="ORF">COLO4_00495</name>
</gene>
<evidence type="ECO:0000313" key="2">
    <source>
        <dbReference type="EMBL" id="OMP13987.1"/>
    </source>
</evidence>
<sequence>MEKKLMKGSDHHHAVKKEKRADSSSSSGDEEAAAATTSREEVAKVGNKRPYRENDDMKPSSPGHKDLSSIKQVLL</sequence>
<feature type="compositionally biased region" description="Low complexity" evidence="1">
    <location>
        <begin position="23"/>
        <end position="37"/>
    </location>
</feature>
<dbReference type="EMBL" id="AWUE01002597">
    <property type="protein sequence ID" value="OMP13987.1"/>
    <property type="molecule type" value="Genomic_DNA"/>
</dbReference>
<comment type="caution">
    <text evidence="2">The sequence shown here is derived from an EMBL/GenBank/DDBJ whole genome shotgun (WGS) entry which is preliminary data.</text>
</comment>
<organism evidence="2 3">
    <name type="scientific">Corchorus olitorius</name>
    <dbReference type="NCBI Taxonomy" id="93759"/>
    <lineage>
        <taxon>Eukaryota</taxon>
        <taxon>Viridiplantae</taxon>
        <taxon>Streptophyta</taxon>
        <taxon>Embryophyta</taxon>
        <taxon>Tracheophyta</taxon>
        <taxon>Spermatophyta</taxon>
        <taxon>Magnoliopsida</taxon>
        <taxon>eudicotyledons</taxon>
        <taxon>Gunneridae</taxon>
        <taxon>Pentapetalae</taxon>
        <taxon>rosids</taxon>
        <taxon>malvids</taxon>
        <taxon>Malvales</taxon>
        <taxon>Malvaceae</taxon>
        <taxon>Grewioideae</taxon>
        <taxon>Apeibeae</taxon>
        <taxon>Corchorus</taxon>
    </lineage>
</organism>
<dbReference type="Proteomes" id="UP000187203">
    <property type="component" value="Unassembled WGS sequence"/>
</dbReference>
<evidence type="ECO:0000256" key="1">
    <source>
        <dbReference type="SAM" id="MobiDB-lite"/>
    </source>
</evidence>
<keyword evidence="3" id="KW-1185">Reference proteome</keyword>
<protein>
    <submittedName>
        <fullName evidence="2">WRKY transcription factor</fullName>
    </submittedName>
</protein>
<reference evidence="3" key="1">
    <citation type="submission" date="2013-09" db="EMBL/GenBank/DDBJ databases">
        <title>Corchorus olitorius genome sequencing.</title>
        <authorList>
            <person name="Alam M."/>
            <person name="Haque M.S."/>
            <person name="Islam M.S."/>
            <person name="Emdad E.M."/>
            <person name="Islam M.M."/>
            <person name="Ahmed B."/>
            <person name="Halim A."/>
            <person name="Hossen Q.M.M."/>
            <person name="Hossain M.Z."/>
            <person name="Ahmed R."/>
            <person name="Khan M.M."/>
            <person name="Islam R."/>
            <person name="Rashid M.M."/>
            <person name="Khan S.A."/>
            <person name="Rahman M.S."/>
            <person name="Alam M."/>
            <person name="Yahiya A.S."/>
            <person name="Khan M.S."/>
            <person name="Azam M.S."/>
            <person name="Haque T."/>
            <person name="Lashkar M.Z.H."/>
            <person name="Akhand A.I."/>
            <person name="Morshed G."/>
            <person name="Roy S."/>
            <person name="Uddin K.S."/>
            <person name="Rabeya T."/>
            <person name="Hossain A.S."/>
            <person name="Chowdhury A."/>
            <person name="Snigdha A.R."/>
            <person name="Mortoza M.S."/>
            <person name="Matin S.A."/>
            <person name="Hoque S.M.E."/>
            <person name="Islam M.K."/>
            <person name="Roy D.K."/>
            <person name="Haider R."/>
            <person name="Moosa M.M."/>
            <person name="Elias S.M."/>
            <person name="Hasan A.M."/>
            <person name="Jahan S."/>
            <person name="Shafiuddin M."/>
            <person name="Mahmood N."/>
            <person name="Shommy N.S."/>
        </authorList>
    </citation>
    <scope>NUCLEOTIDE SEQUENCE [LARGE SCALE GENOMIC DNA]</scope>
    <source>
        <strain evidence="3">cv. O-4</strain>
    </source>
</reference>
<dbReference type="AlphaFoldDB" id="A0A1R3L3V3"/>
<name>A0A1R3L3V3_9ROSI</name>
<evidence type="ECO:0000313" key="3">
    <source>
        <dbReference type="Proteomes" id="UP000187203"/>
    </source>
</evidence>
<accession>A0A1R3L3V3</accession>
<feature type="region of interest" description="Disordered" evidence="1">
    <location>
        <begin position="1"/>
        <end position="75"/>
    </location>
</feature>
<feature type="compositionally biased region" description="Basic and acidic residues" evidence="1">
    <location>
        <begin position="1"/>
        <end position="12"/>
    </location>
</feature>
<proteinExistence type="predicted"/>
<feature type="compositionally biased region" description="Basic and acidic residues" evidence="1">
    <location>
        <begin position="50"/>
        <end position="68"/>
    </location>
</feature>